<dbReference type="SUPFAM" id="SSF49723">
    <property type="entry name" value="Lipase/lipooxygenase domain (PLAT/LH2 domain)"/>
    <property type="match status" value="1"/>
</dbReference>
<evidence type="ECO:0000313" key="4">
    <source>
        <dbReference type="EMBL" id="CAD5217508.1"/>
    </source>
</evidence>
<proteinExistence type="predicted"/>
<gene>
    <name evidence="4" type="ORF">BXYJ_LOCUS5070</name>
</gene>
<feature type="region of interest" description="Disordered" evidence="2">
    <location>
        <begin position="152"/>
        <end position="181"/>
    </location>
</feature>
<evidence type="ECO:0000256" key="2">
    <source>
        <dbReference type="SAM" id="MobiDB-lite"/>
    </source>
</evidence>
<dbReference type="Proteomes" id="UP000582659">
    <property type="component" value="Unassembled WGS sequence"/>
</dbReference>
<evidence type="ECO:0000259" key="3">
    <source>
        <dbReference type="PROSITE" id="PS50095"/>
    </source>
</evidence>
<dbReference type="OrthoDB" id="5322100at2759"/>
<dbReference type="SMR" id="A0A7I8WYC8"/>
<dbReference type="AlphaFoldDB" id="A0A7I8WYC8"/>
<name>A0A7I8WYC8_BURXY</name>
<feature type="domain" description="PLAT" evidence="3">
    <location>
        <begin position="186"/>
        <end position="306"/>
    </location>
</feature>
<evidence type="ECO:0000256" key="1">
    <source>
        <dbReference type="PROSITE-ProRule" id="PRU00152"/>
    </source>
</evidence>
<evidence type="ECO:0000313" key="5">
    <source>
        <dbReference type="Proteomes" id="UP000659654"/>
    </source>
</evidence>
<dbReference type="InterPro" id="IPR001024">
    <property type="entry name" value="PLAT/LH2_dom"/>
</dbReference>
<dbReference type="Proteomes" id="UP000659654">
    <property type="component" value="Unassembled WGS sequence"/>
</dbReference>
<dbReference type="InterPro" id="IPR036392">
    <property type="entry name" value="PLAT/LH2_dom_sf"/>
</dbReference>
<comment type="caution">
    <text evidence="4">The sequence shown here is derived from an EMBL/GenBank/DDBJ whole genome shotgun (WGS) entry which is preliminary data.</text>
</comment>
<sequence length="325" mass="34705">MSENPSNGPPAGSDPPQIDLNNNLEGPPPPKPEEGQPEGIPVAPAANPSAASLQQSETGSAPASPASNLGQPAQAEASSNPPEIPTLPNPDVVTGLEPAPETFPSEGPESLRGQEAEKETKNESAGQDLLTASPAASPAALGDAANLASSEASISPLHSSSDNSVRTRSKRSSSSSSKDWKHTENCSYSIVVRTSKEPKAGTNANVFVQLTDEDGVQTDKLRLKCSITHRQKFRRGHSDLFLLVDQNQLSNLKYVDVWHQRKKPGATWLLHSINVIEHHGHQLYRFPYCKTIGDDDETADISHARLAVVGEPVKVLTAEDFQITN</sequence>
<feature type="compositionally biased region" description="Low complexity" evidence="2">
    <location>
        <begin position="37"/>
        <end position="52"/>
    </location>
</feature>
<reference evidence="4" key="1">
    <citation type="submission" date="2020-09" db="EMBL/GenBank/DDBJ databases">
        <authorList>
            <person name="Kikuchi T."/>
        </authorList>
    </citation>
    <scope>NUCLEOTIDE SEQUENCE</scope>
    <source>
        <strain evidence="4">Ka4C1</strain>
    </source>
</reference>
<protein>
    <submittedName>
        <fullName evidence="4">(pine wood nematode) hypothetical protein</fullName>
    </submittedName>
</protein>
<dbReference type="EMBL" id="CAJFDI010000002">
    <property type="protein sequence ID" value="CAD5217508.1"/>
    <property type="molecule type" value="Genomic_DNA"/>
</dbReference>
<dbReference type="PROSITE" id="PS50095">
    <property type="entry name" value="PLAT"/>
    <property type="match status" value="1"/>
</dbReference>
<feature type="compositionally biased region" description="Basic and acidic residues" evidence="2">
    <location>
        <begin position="112"/>
        <end position="122"/>
    </location>
</feature>
<dbReference type="PANTHER" id="PTHR31718:SF60">
    <property type="entry name" value="LIPOXYGENASE HOMOLOGY DOMAIN-CONTAINING PROTEIN 1"/>
    <property type="match status" value="1"/>
</dbReference>
<accession>A0A7I8WYC8</accession>
<dbReference type="Gene3D" id="2.40.180.10">
    <property type="entry name" value="Catalase core domain"/>
    <property type="match status" value="1"/>
</dbReference>
<comment type="caution">
    <text evidence="1">Lacks conserved residue(s) required for the propagation of feature annotation.</text>
</comment>
<organism evidence="4 5">
    <name type="scientific">Bursaphelenchus xylophilus</name>
    <name type="common">Pinewood nematode worm</name>
    <name type="synonym">Aphelenchoides xylophilus</name>
    <dbReference type="NCBI Taxonomy" id="6326"/>
    <lineage>
        <taxon>Eukaryota</taxon>
        <taxon>Metazoa</taxon>
        <taxon>Ecdysozoa</taxon>
        <taxon>Nematoda</taxon>
        <taxon>Chromadorea</taxon>
        <taxon>Rhabditida</taxon>
        <taxon>Tylenchina</taxon>
        <taxon>Tylenchomorpha</taxon>
        <taxon>Aphelenchoidea</taxon>
        <taxon>Aphelenchoididae</taxon>
        <taxon>Bursaphelenchus</taxon>
    </lineage>
</organism>
<dbReference type="PANTHER" id="PTHR31718">
    <property type="entry name" value="PLAT DOMAIN-CONTAINING PROTEIN"/>
    <property type="match status" value="1"/>
</dbReference>
<feature type="compositionally biased region" description="Polar residues" evidence="2">
    <location>
        <begin position="53"/>
        <end position="81"/>
    </location>
</feature>
<keyword evidence="5" id="KW-1185">Reference proteome</keyword>
<dbReference type="Pfam" id="PF01477">
    <property type="entry name" value="PLAT"/>
    <property type="match status" value="1"/>
</dbReference>
<dbReference type="EMBL" id="CAJFCV020000002">
    <property type="protein sequence ID" value="CAG9101167.1"/>
    <property type="molecule type" value="Genomic_DNA"/>
</dbReference>
<feature type="region of interest" description="Disordered" evidence="2">
    <location>
        <begin position="1"/>
        <end position="126"/>
    </location>
</feature>
<feature type="compositionally biased region" description="Polar residues" evidence="2">
    <location>
        <begin position="152"/>
        <end position="166"/>
    </location>
</feature>